<dbReference type="Gene3D" id="3.40.50.300">
    <property type="entry name" value="P-loop containing nucleotide triphosphate hydrolases"/>
    <property type="match status" value="2"/>
</dbReference>
<dbReference type="GO" id="GO:0003678">
    <property type="term" value="F:DNA helicase activity"/>
    <property type="evidence" value="ECO:0007669"/>
    <property type="project" value="UniProtKB-ARBA"/>
</dbReference>
<accession>A0A0F9RUU7</accession>
<evidence type="ECO:0000256" key="1">
    <source>
        <dbReference type="ARBA" id="ARBA00022741"/>
    </source>
</evidence>
<evidence type="ECO:0000256" key="2">
    <source>
        <dbReference type="ARBA" id="ARBA00022840"/>
    </source>
</evidence>
<protein>
    <recommendedName>
        <fullName evidence="3">UvrD-like helicase C-terminal domain-containing protein</fullName>
    </recommendedName>
</protein>
<gene>
    <name evidence="4" type="ORF">LCGC14_0599670</name>
</gene>
<dbReference type="InterPro" id="IPR027417">
    <property type="entry name" value="P-loop_NTPase"/>
</dbReference>
<feature type="domain" description="UvrD-like helicase C-terminal" evidence="3">
    <location>
        <begin position="346"/>
        <end position="392"/>
    </location>
</feature>
<dbReference type="Pfam" id="PF13604">
    <property type="entry name" value="AAA_30"/>
    <property type="match status" value="1"/>
</dbReference>
<evidence type="ECO:0000313" key="4">
    <source>
        <dbReference type="EMBL" id="KKN53712.1"/>
    </source>
</evidence>
<reference evidence="4" key="1">
    <citation type="journal article" date="2015" name="Nature">
        <title>Complex archaea that bridge the gap between prokaryotes and eukaryotes.</title>
        <authorList>
            <person name="Spang A."/>
            <person name="Saw J.H."/>
            <person name="Jorgensen S.L."/>
            <person name="Zaremba-Niedzwiedzka K."/>
            <person name="Martijn J."/>
            <person name="Lind A.E."/>
            <person name="van Eijk R."/>
            <person name="Schleper C."/>
            <person name="Guy L."/>
            <person name="Ettema T.J."/>
        </authorList>
    </citation>
    <scope>NUCLEOTIDE SEQUENCE</scope>
</reference>
<evidence type="ECO:0000259" key="3">
    <source>
        <dbReference type="Pfam" id="PF13538"/>
    </source>
</evidence>
<comment type="caution">
    <text evidence="4">The sequence shown here is derived from an EMBL/GenBank/DDBJ whole genome shotgun (WGS) entry which is preliminary data.</text>
</comment>
<dbReference type="GO" id="GO:0005524">
    <property type="term" value="F:ATP binding"/>
    <property type="evidence" value="ECO:0007669"/>
    <property type="project" value="UniProtKB-KW"/>
</dbReference>
<keyword evidence="1" id="KW-0547">Nucleotide-binding</keyword>
<dbReference type="Pfam" id="PF13538">
    <property type="entry name" value="UvrD_C_2"/>
    <property type="match status" value="1"/>
</dbReference>
<dbReference type="PANTHER" id="PTHR43788">
    <property type="entry name" value="DNA2/NAM7 HELICASE FAMILY MEMBER"/>
    <property type="match status" value="1"/>
</dbReference>
<name>A0A0F9RUU7_9ZZZZ</name>
<dbReference type="InterPro" id="IPR050534">
    <property type="entry name" value="Coronavir_polyprotein_1ab"/>
</dbReference>
<keyword evidence="2" id="KW-0067">ATP-binding</keyword>
<dbReference type="AlphaFoldDB" id="A0A0F9RUU7"/>
<proteinExistence type="predicted"/>
<dbReference type="PANTHER" id="PTHR43788:SF6">
    <property type="entry name" value="DNA HELICASE B"/>
    <property type="match status" value="1"/>
</dbReference>
<dbReference type="EMBL" id="LAZR01000959">
    <property type="protein sequence ID" value="KKN53712.1"/>
    <property type="molecule type" value="Genomic_DNA"/>
</dbReference>
<dbReference type="SUPFAM" id="SSF52540">
    <property type="entry name" value="P-loop containing nucleoside triphosphate hydrolases"/>
    <property type="match status" value="1"/>
</dbReference>
<organism evidence="4">
    <name type="scientific">marine sediment metagenome</name>
    <dbReference type="NCBI Taxonomy" id="412755"/>
    <lineage>
        <taxon>unclassified sequences</taxon>
        <taxon>metagenomes</taxon>
        <taxon>ecological metagenomes</taxon>
    </lineage>
</organism>
<dbReference type="InterPro" id="IPR027785">
    <property type="entry name" value="UvrD-like_helicase_C"/>
</dbReference>
<sequence length="395" mass="44649">MKWSPQQLKAMDMVHRWLQGQYSDQQIFRMFGYAGTGKTTLARHLAEGAGRVVFCTYTGKAASVMSAKGSPCSTIHSLIYMPSSRSRLKLLELQDELEQTHEDDPEIEKLKVAIKDEQEKLKRPSFILNPDSEIQHADLIVVDEVSMVDQWVGRDLESFGVKILVLGDPAQLPPVKGSGYFTDVEPDIMLTEIHRQAAGNPIIELATKVRLGEDLRAGQYGDSRVVDGKPDQEWVMNADQILVGKNLTRRQVNLQMRRLLGRGEDLLPSTGDKVVCLRNDREMGLLNGTLWEVTDTELVDGMELMSLSVQADGNVVTVTAHTHYFKGIEDQLAYYEIREAQCFDFGYALTVHKSQGSQWPDVFIFDESQIFRQHATRWLYTAVTRAVDKVIICRK</sequence>
<dbReference type="CDD" id="cd18809">
    <property type="entry name" value="SF1_C_RecD"/>
    <property type="match status" value="1"/>
</dbReference>